<evidence type="ECO:0000256" key="6">
    <source>
        <dbReference type="ARBA" id="ARBA00022967"/>
    </source>
</evidence>
<dbReference type="GO" id="GO:0016887">
    <property type="term" value="F:ATP hydrolysis activity"/>
    <property type="evidence" value="ECO:0007669"/>
    <property type="project" value="InterPro"/>
</dbReference>
<dbReference type="GO" id="GO:0140359">
    <property type="term" value="F:ABC-type transporter activity"/>
    <property type="evidence" value="ECO:0007669"/>
    <property type="project" value="UniProtKB-ARBA"/>
</dbReference>
<dbReference type="GO" id="GO:0005524">
    <property type="term" value="F:ATP binding"/>
    <property type="evidence" value="ECO:0007669"/>
    <property type="project" value="UniProtKB-KW"/>
</dbReference>
<dbReference type="SUPFAM" id="SSF50331">
    <property type="entry name" value="MOP-like"/>
    <property type="match status" value="1"/>
</dbReference>
<evidence type="ECO:0000256" key="1">
    <source>
        <dbReference type="ARBA" id="ARBA00005417"/>
    </source>
</evidence>
<dbReference type="OrthoDB" id="9767663at2"/>
<dbReference type="SMART" id="SM00382">
    <property type="entry name" value="AAA"/>
    <property type="match status" value="1"/>
</dbReference>
<dbReference type="RefSeq" id="WP_138326623.1">
    <property type="nucleotide sequence ID" value="NZ_VCDI01000004.1"/>
</dbReference>
<dbReference type="InterPro" id="IPR027417">
    <property type="entry name" value="P-loop_NTPase"/>
</dbReference>
<dbReference type="PROSITE" id="PS50893">
    <property type="entry name" value="ABC_TRANSPORTER_2"/>
    <property type="match status" value="1"/>
</dbReference>
<dbReference type="Gene3D" id="2.40.50.100">
    <property type="match status" value="1"/>
</dbReference>
<dbReference type="InterPro" id="IPR003439">
    <property type="entry name" value="ABC_transporter-like_ATP-bd"/>
</dbReference>
<name>A0A5R9J6U9_9PROT</name>
<dbReference type="Proteomes" id="UP000305654">
    <property type="component" value="Unassembled WGS sequence"/>
</dbReference>
<keyword evidence="5 9" id="KW-0067">ATP-binding</keyword>
<comment type="caution">
    <text evidence="9">The sequence shown here is derived from an EMBL/GenBank/DDBJ whole genome shotgun (WGS) entry which is preliminary data.</text>
</comment>
<keyword evidence="3" id="KW-1003">Cell membrane</keyword>
<sequence length="372" mass="39949">MSTLTLTDVSKVYPGSSERSVDDVSMAIKDGEIIALLGSSGCGKTSTLRMVAGFESVTSGTIRIGDTVINRLKPSERNVAMAFEGYALYPPLKVRDNIAFSLLRGRTAKAEIDRRVKAVSDMLELGPMLEKFPPNLSGGQQQRVSLARALVRDASAYLLDEPMSQLEPQLRALLRARIKDHMTLHRMTTVIVTHDQTEAIALSDRVAVMDKGLLQQFGTPEDLRERPANLFVASFIGEPPMNLYTAEVGGGELVVLDERGTPAFRIPCQPGEFAGRRRLSIGIRPHRVHLGAPGNGAAGGSDALIPGEVLSNHWLGDHSHAGIGIGGCFLIAVADRHVEAGVGSQVVLRIPRDAIHIFDDETGLAVAHGLSA</sequence>
<dbReference type="EMBL" id="VCDI01000004">
    <property type="protein sequence ID" value="TLU72217.1"/>
    <property type="molecule type" value="Genomic_DNA"/>
</dbReference>
<dbReference type="Gene3D" id="2.40.50.140">
    <property type="entry name" value="Nucleic acid-binding proteins"/>
    <property type="match status" value="1"/>
</dbReference>
<protein>
    <submittedName>
        <fullName evidence="9">ABC transporter ATP-binding protein</fullName>
    </submittedName>
</protein>
<evidence type="ECO:0000256" key="2">
    <source>
        <dbReference type="ARBA" id="ARBA00022448"/>
    </source>
</evidence>
<reference evidence="9 10" key="1">
    <citation type="submission" date="2019-05" db="EMBL/GenBank/DDBJ databases">
        <authorList>
            <person name="Pankratov T."/>
            <person name="Grouzdev D."/>
        </authorList>
    </citation>
    <scope>NUCLEOTIDE SEQUENCE [LARGE SCALE GENOMIC DNA]</scope>
    <source>
        <strain evidence="9 10">KEBCLARHB70R</strain>
    </source>
</reference>
<keyword evidence="6" id="KW-1278">Translocase</keyword>
<dbReference type="Pfam" id="PF00005">
    <property type="entry name" value="ABC_tran"/>
    <property type="match status" value="1"/>
</dbReference>
<dbReference type="InterPro" id="IPR047641">
    <property type="entry name" value="ABC_transpr_MalK/UgpC-like"/>
</dbReference>
<dbReference type="PANTHER" id="PTHR43875:SF15">
    <property type="entry name" value="TREHALOSE IMPORT ATP-BINDING PROTEIN SUGC"/>
    <property type="match status" value="1"/>
</dbReference>
<feature type="domain" description="ABC transporter" evidence="8">
    <location>
        <begin position="4"/>
        <end position="236"/>
    </location>
</feature>
<dbReference type="SUPFAM" id="SSF52540">
    <property type="entry name" value="P-loop containing nucleoside triphosphate hydrolases"/>
    <property type="match status" value="1"/>
</dbReference>
<dbReference type="InterPro" id="IPR003593">
    <property type="entry name" value="AAA+_ATPase"/>
</dbReference>
<keyword evidence="7" id="KW-0472">Membrane</keyword>
<dbReference type="Gene3D" id="3.40.50.300">
    <property type="entry name" value="P-loop containing nucleotide triphosphate hydrolases"/>
    <property type="match status" value="1"/>
</dbReference>
<accession>A0A5R9J6U9</accession>
<gene>
    <name evidence="9" type="ORF">FE263_14000</name>
</gene>
<evidence type="ECO:0000256" key="4">
    <source>
        <dbReference type="ARBA" id="ARBA00022741"/>
    </source>
</evidence>
<comment type="similarity">
    <text evidence="1">Belongs to the ABC transporter superfamily.</text>
</comment>
<dbReference type="InterPro" id="IPR013611">
    <property type="entry name" value="Transp-assoc_OB_typ2"/>
</dbReference>
<organism evidence="9 10">
    <name type="scientific">Lichenicoccus roseus</name>
    <dbReference type="NCBI Taxonomy" id="2683649"/>
    <lineage>
        <taxon>Bacteria</taxon>
        <taxon>Pseudomonadati</taxon>
        <taxon>Pseudomonadota</taxon>
        <taxon>Alphaproteobacteria</taxon>
        <taxon>Acetobacterales</taxon>
        <taxon>Acetobacteraceae</taxon>
        <taxon>Lichenicoccus</taxon>
    </lineage>
</organism>
<dbReference type="GO" id="GO:0055052">
    <property type="term" value="C:ATP-binding cassette (ABC) transporter complex, substrate-binding subunit-containing"/>
    <property type="evidence" value="ECO:0007669"/>
    <property type="project" value="TreeGrafter"/>
</dbReference>
<dbReference type="Pfam" id="PF08402">
    <property type="entry name" value="TOBE_2"/>
    <property type="match status" value="1"/>
</dbReference>
<evidence type="ECO:0000313" key="9">
    <source>
        <dbReference type="EMBL" id="TLU72217.1"/>
    </source>
</evidence>
<evidence type="ECO:0000256" key="3">
    <source>
        <dbReference type="ARBA" id="ARBA00022475"/>
    </source>
</evidence>
<dbReference type="FunFam" id="3.40.50.300:FF:000042">
    <property type="entry name" value="Maltose/maltodextrin ABC transporter, ATP-binding protein"/>
    <property type="match status" value="1"/>
</dbReference>
<keyword evidence="2" id="KW-0813">Transport</keyword>
<dbReference type="InterPro" id="IPR008995">
    <property type="entry name" value="Mo/tungstate-bd_C_term_dom"/>
</dbReference>
<dbReference type="InterPro" id="IPR017871">
    <property type="entry name" value="ABC_transporter-like_CS"/>
</dbReference>
<dbReference type="AlphaFoldDB" id="A0A5R9J6U9"/>
<evidence type="ECO:0000256" key="7">
    <source>
        <dbReference type="ARBA" id="ARBA00023136"/>
    </source>
</evidence>
<dbReference type="InterPro" id="IPR012340">
    <property type="entry name" value="NA-bd_OB-fold"/>
</dbReference>
<evidence type="ECO:0000256" key="5">
    <source>
        <dbReference type="ARBA" id="ARBA00022840"/>
    </source>
</evidence>
<keyword evidence="4" id="KW-0547">Nucleotide-binding</keyword>
<dbReference type="PANTHER" id="PTHR43875">
    <property type="entry name" value="MALTODEXTRIN IMPORT ATP-BINDING PROTEIN MSMX"/>
    <property type="match status" value="1"/>
</dbReference>
<evidence type="ECO:0000259" key="8">
    <source>
        <dbReference type="PROSITE" id="PS50893"/>
    </source>
</evidence>
<dbReference type="PROSITE" id="PS00211">
    <property type="entry name" value="ABC_TRANSPORTER_1"/>
    <property type="match status" value="1"/>
</dbReference>
<keyword evidence="10" id="KW-1185">Reference proteome</keyword>
<proteinExistence type="inferred from homology"/>
<evidence type="ECO:0000313" key="10">
    <source>
        <dbReference type="Proteomes" id="UP000305654"/>
    </source>
</evidence>